<comment type="caution">
    <text evidence="2">The sequence shown here is derived from an EMBL/GenBank/DDBJ whole genome shotgun (WGS) entry which is preliminary data.</text>
</comment>
<dbReference type="InterPro" id="IPR036034">
    <property type="entry name" value="PDZ_sf"/>
</dbReference>
<dbReference type="RefSeq" id="WP_176641702.1">
    <property type="nucleotide sequence ID" value="NZ_JABXXP010000847.1"/>
</dbReference>
<dbReference type="PROSITE" id="PS50106">
    <property type="entry name" value="PDZ"/>
    <property type="match status" value="1"/>
</dbReference>
<accession>A0A7Y7M7Q1</accession>
<dbReference type="EMBL" id="JABXXP010000847">
    <property type="protein sequence ID" value="NVN13312.1"/>
    <property type="molecule type" value="Genomic_DNA"/>
</dbReference>
<evidence type="ECO:0000259" key="1">
    <source>
        <dbReference type="PROSITE" id="PS50106"/>
    </source>
</evidence>
<gene>
    <name evidence="2" type="ORF">HUK84_19595</name>
</gene>
<protein>
    <submittedName>
        <fullName evidence="2">PDZ domain-containing protein</fullName>
    </submittedName>
</protein>
<dbReference type="Proteomes" id="UP000534870">
    <property type="component" value="Unassembled WGS sequence"/>
</dbReference>
<organism evidence="2 3">
    <name type="scientific">Nguyenibacter vanlangensis</name>
    <dbReference type="NCBI Taxonomy" id="1216886"/>
    <lineage>
        <taxon>Bacteria</taxon>
        <taxon>Pseudomonadati</taxon>
        <taxon>Pseudomonadota</taxon>
        <taxon>Alphaproteobacteria</taxon>
        <taxon>Acetobacterales</taxon>
        <taxon>Acetobacteraceae</taxon>
        <taxon>Nguyenibacter</taxon>
    </lineage>
</organism>
<proteinExistence type="predicted"/>
<feature type="non-terminal residue" evidence="2">
    <location>
        <position position="1"/>
    </location>
</feature>
<dbReference type="InterPro" id="IPR001478">
    <property type="entry name" value="PDZ"/>
</dbReference>
<name>A0A7Y7M7Q1_9PROT</name>
<feature type="domain" description="PDZ" evidence="1">
    <location>
        <begin position="1"/>
        <end position="71"/>
    </location>
</feature>
<dbReference type="SUPFAM" id="SSF50156">
    <property type="entry name" value="PDZ domain-like"/>
    <property type="match status" value="1"/>
</dbReference>
<dbReference type="Gene3D" id="2.30.42.10">
    <property type="match status" value="1"/>
</dbReference>
<evidence type="ECO:0000313" key="3">
    <source>
        <dbReference type="Proteomes" id="UP000534870"/>
    </source>
</evidence>
<evidence type="ECO:0000313" key="2">
    <source>
        <dbReference type="EMBL" id="NVN13312.1"/>
    </source>
</evidence>
<dbReference type="AlphaFoldDB" id="A0A7Y7M7Q1"/>
<dbReference type="Pfam" id="PF13180">
    <property type="entry name" value="PDZ_2"/>
    <property type="match status" value="1"/>
</dbReference>
<sequence>KKPAARPQGSVPLDGLGFTVAAIDDVARQKYNLTEGQKGVVVTQVAQDGPAADRGLRPGDVITEVQQSDVSTPADVRRLLDAARAQHRRSVLFLVQNADGMRWVPFPLDGADGK</sequence>
<dbReference type="SMART" id="SM00228">
    <property type="entry name" value="PDZ"/>
    <property type="match status" value="1"/>
</dbReference>
<reference evidence="2 3" key="1">
    <citation type="submission" date="2020-06" db="EMBL/GenBank/DDBJ databases">
        <title>Description of novel acetic acid bacteria.</title>
        <authorList>
            <person name="Sombolestani A."/>
        </authorList>
    </citation>
    <scope>NUCLEOTIDE SEQUENCE [LARGE SCALE GENOMIC DNA]</scope>
    <source>
        <strain evidence="2 3">LMG 31431</strain>
    </source>
</reference>